<dbReference type="EMBL" id="AMSI01000027">
    <property type="protein sequence ID" value="EKF40049.1"/>
    <property type="molecule type" value="Genomic_DNA"/>
</dbReference>
<evidence type="ECO:0000313" key="1">
    <source>
        <dbReference type="EMBL" id="EKF40049.1"/>
    </source>
</evidence>
<name>K2NQB7_9HYPH</name>
<evidence type="ECO:0000313" key="2">
    <source>
        <dbReference type="Proteomes" id="UP000007374"/>
    </source>
</evidence>
<dbReference type="Proteomes" id="UP000007374">
    <property type="component" value="Unassembled WGS sequence"/>
</dbReference>
<protein>
    <submittedName>
        <fullName evidence="1">Uncharacterized protein</fullName>
    </submittedName>
</protein>
<dbReference type="AlphaFoldDB" id="K2NQB7"/>
<proteinExistence type="predicted"/>
<dbReference type="RefSeq" id="WP_009452820.1">
    <property type="nucleotide sequence ID" value="NZ_AMSI01000027.1"/>
</dbReference>
<accession>K2NQB7</accession>
<reference evidence="1 2" key="1">
    <citation type="journal article" date="2012" name="J. Bacteriol.">
        <title>Genome Sequence of Nitratireductor indicus Type Strain C115.</title>
        <authorList>
            <person name="Lai Q."/>
            <person name="Li G."/>
            <person name="Yu Z."/>
            <person name="Shao Z."/>
        </authorList>
    </citation>
    <scope>NUCLEOTIDE SEQUENCE [LARGE SCALE GENOMIC DNA]</scope>
    <source>
        <strain evidence="1 2">C115</strain>
    </source>
</reference>
<dbReference type="PATRIC" id="fig|1231190.3.peg.4726"/>
<sequence length="68" mass="8053">MQNMDDMDFWIRAFDKHGNLRRDIAKTCDLMVGHAAYEAAVRRKENGEVILLTKKAWVIRRTEQFERG</sequence>
<gene>
    <name evidence="1" type="ORF">NA8A_22928</name>
</gene>
<comment type="caution">
    <text evidence="1">The sequence shown here is derived from an EMBL/GenBank/DDBJ whole genome shotgun (WGS) entry which is preliminary data.</text>
</comment>
<keyword evidence="2" id="KW-1185">Reference proteome</keyword>
<organism evidence="1 2">
    <name type="scientific">Nitratireductor indicus C115</name>
    <dbReference type="NCBI Taxonomy" id="1231190"/>
    <lineage>
        <taxon>Bacteria</taxon>
        <taxon>Pseudomonadati</taxon>
        <taxon>Pseudomonadota</taxon>
        <taxon>Alphaproteobacteria</taxon>
        <taxon>Hyphomicrobiales</taxon>
        <taxon>Phyllobacteriaceae</taxon>
        <taxon>Nitratireductor</taxon>
    </lineage>
</organism>